<dbReference type="EMBL" id="CP003587">
    <property type="protein sequence ID" value="AGY60289.1"/>
    <property type="molecule type" value="Genomic_DNA"/>
</dbReference>
<proteinExistence type="predicted"/>
<name>U5QRL0_GLOK1</name>
<accession>U5QRL0</accession>
<dbReference type="Proteomes" id="UP000017396">
    <property type="component" value="Chromosome"/>
</dbReference>
<dbReference type="OrthoDB" id="528625at2"/>
<dbReference type="eggNOG" id="COG3881">
    <property type="taxonomic scope" value="Bacteria"/>
</dbReference>
<feature type="compositionally biased region" description="Pro residues" evidence="2">
    <location>
        <begin position="287"/>
        <end position="297"/>
    </location>
</feature>
<dbReference type="KEGG" id="glj:GKIL_4043"/>
<sequence length="297" mass="31986">MSSQEGTLKYSDLINRLILDLRTAEELGRVDDLWTAPEEQKVVGIVYKSGFLSGQRKSLPLGQLQSIGPDAIMVSVEGETSEEAKPGESSLVGHEVWTDGGSHIGKISDFLFDAQSGIISHYLFVAAGWSGITDGTYLLETSAITTSGKRRVIVPEATAKSSTLYSEGIRQRLGSALDQAKERGQNLSEQIKERTAALSEQARGLVDQAKERSQSLGDQLKERTAALGEQAKGLVDQAKERGQTFVESAQERLNPPHPSEEATVPPSEAIVPEQQALPAPGETRVAPAPPHEPQPPL</sequence>
<feature type="domain" description="PRC-barrel" evidence="3">
    <location>
        <begin position="6"/>
        <end position="75"/>
    </location>
</feature>
<dbReference type="SUPFAM" id="SSF50346">
    <property type="entry name" value="PRC-barrel domain"/>
    <property type="match status" value="2"/>
</dbReference>
<dbReference type="InterPro" id="IPR027275">
    <property type="entry name" value="PRC-brl_dom"/>
</dbReference>
<dbReference type="Gene3D" id="2.30.30.240">
    <property type="entry name" value="PRC-barrel domain"/>
    <property type="match status" value="2"/>
</dbReference>
<dbReference type="PATRIC" id="fig|1183438.3.peg.3981"/>
<protein>
    <recommendedName>
        <fullName evidence="3">PRC-barrel domain-containing protein</fullName>
    </recommendedName>
</protein>
<dbReference type="STRING" id="1183438.GKIL_4043"/>
<reference evidence="4 5" key="1">
    <citation type="journal article" date="2013" name="PLoS ONE">
        <title>Cultivation and Complete Genome Sequencing of Gloeobacter kilaueensis sp. nov., from a Lava Cave in Kilauea Caldera, Hawai'i.</title>
        <authorList>
            <person name="Saw J.H."/>
            <person name="Schatz M."/>
            <person name="Brown M.V."/>
            <person name="Kunkel D.D."/>
            <person name="Foster J.S."/>
            <person name="Shick H."/>
            <person name="Christensen S."/>
            <person name="Hou S."/>
            <person name="Wan X."/>
            <person name="Donachie S.P."/>
        </authorList>
    </citation>
    <scope>NUCLEOTIDE SEQUENCE [LARGE SCALE GENOMIC DNA]</scope>
    <source>
        <strain evidence="5">JS</strain>
    </source>
</reference>
<organism evidence="4 5">
    <name type="scientific">Gloeobacter kilaueensis (strain ATCC BAA-2537 / CCAP 1431/1 / ULC 316 / JS1)</name>
    <dbReference type="NCBI Taxonomy" id="1183438"/>
    <lineage>
        <taxon>Bacteria</taxon>
        <taxon>Bacillati</taxon>
        <taxon>Cyanobacteriota</taxon>
        <taxon>Cyanophyceae</taxon>
        <taxon>Gloeobacterales</taxon>
        <taxon>Gloeobacteraceae</taxon>
        <taxon>Gloeobacter</taxon>
    </lineage>
</organism>
<feature type="coiled-coil region" evidence="1">
    <location>
        <begin position="170"/>
        <end position="197"/>
    </location>
</feature>
<evidence type="ECO:0000313" key="4">
    <source>
        <dbReference type="EMBL" id="AGY60289.1"/>
    </source>
</evidence>
<dbReference type="PANTHER" id="PTHR36740:SF1">
    <property type="entry name" value="PRC-BARREL DOMAIN-CONTAINING PROTEIN"/>
    <property type="match status" value="1"/>
</dbReference>
<dbReference type="AlphaFoldDB" id="U5QRL0"/>
<evidence type="ECO:0000259" key="3">
    <source>
        <dbReference type="Pfam" id="PF05239"/>
    </source>
</evidence>
<dbReference type="InterPro" id="IPR011033">
    <property type="entry name" value="PRC_barrel-like_sf"/>
</dbReference>
<evidence type="ECO:0000256" key="2">
    <source>
        <dbReference type="SAM" id="MobiDB-lite"/>
    </source>
</evidence>
<evidence type="ECO:0000256" key="1">
    <source>
        <dbReference type="SAM" id="Coils"/>
    </source>
</evidence>
<dbReference type="HOGENOM" id="CLU_081542_0_0_3"/>
<dbReference type="Gene3D" id="6.10.280.100">
    <property type="match status" value="1"/>
</dbReference>
<feature type="region of interest" description="Disordered" evidence="2">
    <location>
        <begin position="245"/>
        <end position="297"/>
    </location>
</feature>
<keyword evidence="5" id="KW-1185">Reference proteome</keyword>
<keyword evidence="1" id="KW-0175">Coiled coil</keyword>
<feature type="domain" description="PRC-barrel" evidence="3">
    <location>
        <begin position="89"/>
        <end position="156"/>
    </location>
</feature>
<dbReference type="Pfam" id="PF05239">
    <property type="entry name" value="PRC"/>
    <property type="match status" value="2"/>
</dbReference>
<evidence type="ECO:0000313" key="5">
    <source>
        <dbReference type="Proteomes" id="UP000017396"/>
    </source>
</evidence>
<gene>
    <name evidence="4" type="ORF">GKIL_4043</name>
</gene>
<dbReference type="RefSeq" id="WP_023175629.1">
    <property type="nucleotide sequence ID" value="NC_022600.1"/>
</dbReference>
<dbReference type="SUPFAM" id="SSF58113">
    <property type="entry name" value="Apolipoprotein A-I"/>
    <property type="match status" value="1"/>
</dbReference>
<dbReference type="PANTHER" id="PTHR36740">
    <property type="entry name" value="PRC DOMAIN-CONTAINING PROTEIN"/>
    <property type="match status" value="1"/>
</dbReference>